<reference evidence="10" key="1">
    <citation type="journal article" date="2021" name="Cell">
        <title>Tracing the genetic footprints of vertebrate landing in non-teleost ray-finned fishes.</title>
        <authorList>
            <person name="Bi X."/>
            <person name="Wang K."/>
            <person name="Yang L."/>
            <person name="Pan H."/>
            <person name="Jiang H."/>
            <person name="Wei Q."/>
            <person name="Fang M."/>
            <person name="Yu H."/>
            <person name="Zhu C."/>
            <person name="Cai Y."/>
            <person name="He Y."/>
            <person name="Gan X."/>
            <person name="Zeng H."/>
            <person name="Yu D."/>
            <person name="Zhu Y."/>
            <person name="Jiang H."/>
            <person name="Qiu Q."/>
            <person name="Yang H."/>
            <person name="Zhang Y.E."/>
            <person name="Wang W."/>
            <person name="Zhu M."/>
            <person name="He S."/>
            <person name="Zhang G."/>
        </authorList>
    </citation>
    <scope>NUCLEOTIDE SEQUENCE</scope>
    <source>
        <strain evidence="10">Allg_001</strain>
    </source>
</reference>
<evidence type="ECO:0000313" key="11">
    <source>
        <dbReference type="Proteomes" id="UP000736164"/>
    </source>
</evidence>
<dbReference type="SMART" id="SM00746">
    <property type="entry name" value="TRASH"/>
    <property type="match status" value="3"/>
</dbReference>
<evidence type="ECO:0000256" key="1">
    <source>
        <dbReference type="ARBA" id="ARBA00022499"/>
    </source>
</evidence>
<gene>
    <name evidence="10" type="primary">Zmym4</name>
    <name evidence="10" type="ORF">GTO95_0017248</name>
</gene>
<feature type="domain" description="TRASH" evidence="9">
    <location>
        <begin position="4"/>
        <end position="39"/>
    </location>
</feature>
<evidence type="ECO:0000256" key="4">
    <source>
        <dbReference type="ARBA" id="ARBA00022737"/>
    </source>
</evidence>
<comment type="caution">
    <text evidence="10">The sequence shown here is derived from an EMBL/GenBank/DDBJ whole genome shotgun (WGS) entry which is preliminary data.</text>
</comment>
<dbReference type="InterPro" id="IPR021893">
    <property type="entry name" value="ZMYM2-like_C"/>
</dbReference>
<evidence type="ECO:0000256" key="2">
    <source>
        <dbReference type="ARBA" id="ARBA00022553"/>
    </source>
</evidence>
<dbReference type="Proteomes" id="UP000736164">
    <property type="component" value="Unassembled WGS sequence"/>
</dbReference>
<feature type="compositionally biased region" description="Basic residues" evidence="8">
    <location>
        <begin position="433"/>
        <end position="452"/>
    </location>
</feature>
<dbReference type="PANTHER" id="PTHR45736:SF5">
    <property type="entry name" value="ZINC FINGER MYM-TYPE PROTEIN 4"/>
    <property type="match status" value="1"/>
</dbReference>
<feature type="compositionally biased region" description="Pro residues" evidence="8">
    <location>
        <begin position="149"/>
        <end position="167"/>
    </location>
</feature>
<keyword evidence="7" id="KW-0832">Ubl conjugation</keyword>
<organism evidence="10 11">
    <name type="scientific">Atractosteus spatula</name>
    <name type="common">Alligator gar</name>
    <name type="synonym">Lepisosteus spatula</name>
    <dbReference type="NCBI Taxonomy" id="7917"/>
    <lineage>
        <taxon>Eukaryota</taxon>
        <taxon>Metazoa</taxon>
        <taxon>Chordata</taxon>
        <taxon>Craniata</taxon>
        <taxon>Vertebrata</taxon>
        <taxon>Euteleostomi</taxon>
        <taxon>Actinopterygii</taxon>
        <taxon>Neopterygii</taxon>
        <taxon>Holostei</taxon>
        <taxon>Semionotiformes</taxon>
        <taxon>Lepisosteidae</taxon>
        <taxon>Atractosteus</taxon>
    </lineage>
</organism>
<evidence type="ECO:0000256" key="5">
    <source>
        <dbReference type="ARBA" id="ARBA00022771"/>
    </source>
</evidence>
<keyword evidence="1" id="KW-1017">Isopeptide bond</keyword>
<keyword evidence="11" id="KW-1185">Reference proteome</keyword>
<evidence type="ECO:0000313" key="10">
    <source>
        <dbReference type="EMBL" id="MBN3312375.1"/>
    </source>
</evidence>
<dbReference type="AlphaFoldDB" id="A0A8J7NG91"/>
<dbReference type="PANTHER" id="PTHR45736">
    <property type="entry name" value="ZINC FINGER MYM-TYPE PROTEIN"/>
    <property type="match status" value="1"/>
</dbReference>
<feature type="region of interest" description="Disordered" evidence="8">
    <location>
        <begin position="134"/>
        <end position="171"/>
    </location>
</feature>
<keyword evidence="3" id="KW-0479">Metal-binding</keyword>
<protein>
    <submittedName>
        <fullName evidence="10">ZMYM4 protein</fullName>
    </submittedName>
</protein>
<evidence type="ECO:0000256" key="6">
    <source>
        <dbReference type="ARBA" id="ARBA00022833"/>
    </source>
</evidence>
<name>A0A8J7NG91_ATRSP</name>
<dbReference type="EMBL" id="JAAWVO010004934">
    <property type="protein sequence ID" value="MBN3312375.1"/>
    <property type="molecule type" value="Genomic_DNA"/>
</dbReference>
<sequence>MARCEYCKIEKVVKETIKFNRQDRSFCSEGCKLLYKHDLAKRWGAHCRCCAYCSNAAQKVFQNHFAGKLEEFCSEECMSLYTVLFYQMAKCDSCKRQGKLLESLKWLGEMKHFCNLHCLLQYCSQQASTEAHSATVNSVTSMPPAASAPAPPPPPAPASAPALPPLSPISQKKEPTPVIANVVSLASAPTGQPSVNASTALQGAVPTAQAKVIGDASTQTDALKLPPAAPPRVLKNKALLCKPISQTKATSCKPHTQTKESQTEEEWRPDVVVLPVPVPVFVPVPLHLYTQYTPYPVGLPLPLPVPMFLPTTLDSAERIMEAIQDIREKIPSNPYEADLLQMAELIAEEEEKDKPVSHGDQGSTYSGDLESEAVSTPHSWEDEVNHCAARACPDSDRPPSPSPELMLDLEADFPMESFDPAAAKETSVALRHRTRRRPRDGFPPRKRGRKRAAAVVSSGISRSALLPPAEPKHALRHMYGVNAWRSWVQWRNAQADTEQPRFGTRLMKPKQDVLACSSAELSYGLCHFIKEVRRPGGDRYTPDSIFYLCLGIQQHLFENGRIENIFTDLFYSKFTLEITKMLKDWKPTMLPSGYLHSRVEEEYLWECKQLGAYSPIVLLNTLLFFNTKLFQLKTIPQHLRLSFAHVMRCTKTLKNGSKATYLRFFPPAPRRDPAERGAVLGKRKPEEEEEEVMEMPENTDNPLRCPVRLYEFYLSKCSDSVKQRTDVFYLQPERSCVPNSPLWYSAQPLEPETLETMLTRILMVREVHEELKKSHADSPSDDEAAG</sequence>
<evidence type="ECO:0000259" key="9">
    <source>
        <dbReference type="SMART" id="SM00746"/>
    </source>
</evidence>
<dbReference type="Pfam" id="PF25561">
    <property type="entry name" value="QRICH1"/>
    <property type="match status" value="1"/>
</dbReference>
<dbReference type="GO" id="GO:0008270">
    <property type="term" value="F:zinc ion binding"/>
    <property type="evidence" value="ECO:0007669"/>
    <property type="project" value="UniProtKB-KW"/>
</dbReference>
<feature type="region of interest" description="Disordered" evidence="8">
    <location>
        <begin position="672"/>
        <end position="698"/>
    </location>
</feature>
<feature type="non-terminal residue" evidence="10">
    <location>
        <position position="786"/>
    </location>
</feature>
<dbReference type="InterPro" id="IPR057926">
    <property type="entry name" value="QRICH1_dom"/>
</dbReference>
<dbReference type="InterPro" id="IPR011017">
    <property type="entry name" value="TRASH_dom"/>
</dbReference>
<dbReference type="InterPro" id="IPR051284">
    <property type="entry name" value="ZnF_MYMT-QRICH1"/>
</dbReference>
<evidence type="ECO:0000256" key="3">
    <source>
        <dbReference type="ARBA" id="ARBA00022723"/>
    </source>
</evidence>
<dbReference type="Pfam" id="PF12012">
    <property type="entry name" value="DUF3504"/>
    <property type="match status" value="1"/>
</dbReference>
<proteinExistence type="predicted"/>
<evidence type="ECO:0000256" key="8">
    <source>
        <dbReference type="SAM" id="MobiDB-lite"/>
    </source>
</evidence>
<keyword evidence="5" id="KW-0863">Zinc-finger</keyword>
<accession>A0A8J7NG91</accession>
<keyword evidence="4" id="KW-0677">Repeat</keyword>
<keyword evidence="2" id="KW-0597">Phosphoprotein</keyword>
<dbReference type="Pfam" id="PF06467">
    <property type="entry name" value="zf-FCS"/>
    <property type="match status" value="2"/>
</dbReference>
<dbReference type="InterPro" id="IPR010507">
    <property type="entry name" value="Znf_MYM"/>
</dbReference>
<keyword evidence="6" id="KW-0862">Zinc</keyword>
<feature type="domain" description="TRASH" evidence="9">
    <location>
        <begin position="50"/>
        <end position="85"/>
    </location>
</feature>
<evidence type="ECO:0000256" key="7">
    <source>
        <dbReference type="ARBA" id="ARBA00022843"/>
    </source>
</evidence>
<feature type="region of interest" description="Disordered" evidence="8">
    <location>
        <begin position="350"/>
        <end position="380"/>
    </location>
</feature>
<feature type="region of interest" description="Disordered" evidence="8">
    <location>
        <begin position="433"/>
        <end position="454"/>
    </location>
</feature>
<feature type="domain" description="TRASH" evidence="9">
    <location>
        <begin position="91"/>
        <end position="126"/>
    </location>
</feature>
<feature type="non-terminal residue" evidence="10">
    <location>
        <position position="1"/>
    </location>
</feature>